<protein>
    <submittedName>
        <fullName evidence="1">Uncharacterized protein</fullName>
    </submittedName>
</protein>
<evidence type="ECO:0000313" key="1">
    <source>
        <dbReference type="EMBL" id="KAG9484832.1"/>
    </source>
</evidence>
<accession>A0A8J6FB73</accession>
<dbReference type="EMBL" id="WNTK01000004">
    <property type="protein sequence ID" value="KAG9484832.1"/>
    <property type="molecule type" value="Genomic_DNA"/>
</dbReference>
<proteinExistence type="predicted"/>
<comment type="caution">
    <text evidence="1">The sequence shown here is derived from an EMBL/GenBank/DDBJ whole genome shotgun (WGS) entry which is preliminary data.</text>
</comment>
<dbReference type="AlphaFoldDB" id="A0A8J6FB73"/>
<evidence type="ECO:0000313" key="2">
    <source>
        <dbReference type="Proteomes" id="UP000770717"/>
    </source>
</evidence>
<reference evidence="1" key="1">
    <citation type="thesis" date="2020" institute="ProQuest LLC" country="789 East Eisenhower Parkway, Ann Arbor, MI, USA">
        <title>Comparative Genomics and Chromosome Evolution.</title>
        <authorList>
            <person name="Mudd A.B."/>
        </authorList>
    </citation>
    <scope>NUCLEOTIDE SEQUENCE</scope>
    <source>
        <strain evidence="1">HN-11 Male</strain>
        <tissue evidence="1">Kidney and liver</tissue>
    </source>
</reference>
<sequence>MGTGRLNYRCRVPHGKSQQEEKPLKIRGGGCDVFVRYSLHYPEYLSCSNTECMLRMYIVNK</sequence>
<keyword evidence="2" id="KW-1185">Reference proteome</keyword>
<name>A0A8J6FB73_ELECQ</name>
<organism evidence="1 2">
    <name type="scientific">Eleutherodactylus coqui</name>
    <name type="common">Puerto Rican coqui</name>
    <dbReference type="NCBI Taxonomy" id="57060"/>
    <lineage>
        <taxon>Eukaryota</taxon>
        <taxon>Metazoa</taxon>
        <taxon>Chordata</taxon>
        <taxon>Craniata</taxon>
        <taxon>Vertebrata</taxon>
        <taxon>Euteleostomi</taxon>
        <taxon>Amphibia</taxon>
        <taxon>Batrachia</taxon>
        <taxon>Anura</taxon>
        <taxon>Neobatrachia</taxon>
        <taxon>Hyloidea</taxon>
        <taxon>Eleutherodactylidae</taxon>
        <taxon>Eleutherodactylinae</taxon>
        <taxon>Eleutherodactylus</taxon>
        <taxon>Eleutherodactylus</taxon>
    </lineage>
</organism>
<dbReference type="Proteomes" id="UP000770717">
    <property type="component" value="Unassembled WGS sequence"/>
</dbReference>
<gene>
    <name evidence="1" type="ORF">GDO78_008116</name>
</gene>